<dbReference type="InterPro" id="IPR001296">
    <property type="entry name" value="Glyco_trans_1"/>
</dbReference>
<gene>
    <name evidence="3" type="ORF">ABID49_002755</name>
</gene>
<name>A0ABV2GEV4_9BACL</name>
<comment type="caution">
    <text evidence="3">The sequence shown here is derived from an EMBL/GenBank/DDBJ whole genome shotgun (WGS) entry which is preliminary data.</text>
</comment>
<dbReference type="InterPro" id="IPR050194">
    <property type="entry name" value="Glycosyltransferase_grp1"/>
</dbReference>
<dbReference type="SUPFAM" id="SSF53756">
    <property type="entry name" value="UDP-Glycosyltransferase/glycogen phosphorylase"/>
    <property type="match status" value="1"/>
</dbReference>
<protein>
    <submittedName>
        <fullName evidence="3">Glycosyltransferase involved in cell wall biosynthesis</fullName>
    </submittedName>
</protein>
<evidence type="ECO:0000313" key="4">
    <source>
        <dbReference type="Proteomes" id="UP001549099"/>
    </source>
</evidence>
<sequence length="403" mass="43711">MCKKVLFISDHGDPLAKLGGKQSGGQNNYVKQLACALAERGLEVDVVTHWSDEESPRIEAFGDSCRVIRIAAGHKGYVPKTEMVHLLPAFQREMKAVLPLGDYDVIHSHYWMSGLLGLALKQEYGIPLIHTSHSLGVAKAKATGNREEERLEAERRILASADRVIATTPTEKEMILEFAGDRASITVVSIGVDEAFEQAPAVKKTGKPLFAYAGRFEKTKGILTLLRGFRLFLRHGSDARLILAGGAPEDIDPKSGLPTQSKLRRAVDGIEEHVTFLGPLSQDELAALFSKATAVAVPSYYESFGMVAAEAQACGTPVIASEVGGLQDVVQDGRTGLLVSSRNPAELSRAFRKLAENKELADRLGRQASARAKSLFSWPSIAETIHEIYEVLHGAEDPAFIGD</sequence>
<reference evidence="3 4" key="1">
    <citation type="submission" date="2024-06" db="EMBL/GenBank/DDBJ databases">
        <title>Genomic Encyclopedia of Type Strains, Phase IV (KMG-IV): sequencing the most valuable type-strain genomes for metagenomic binning, comparative biology and taxonomic classification.</title>
        <authorList>
            <person name="Goeker M."/>
        </authorList>
    </citation>
    <scope>NUCLEOTIDE SEQUENCE [LARGE SCALE GENOMIC DNA]</scope>
    <source>
        <strain evidence="3 4">DSM 26128</strain>
    </source>
</reference>
<evidence type="ECO:0000259" key="1">
    <source>
        <dbReference type="Pfam" id="PF00534"/>
    </source>
</evidence>
<accession>A0ABV2GEV4</accession>
<dbReference type="Gene3D" id="3.40.50.2000">
    <property type="entry name" value="Glycogen Phosphorylase B"/>
    <property type="match status" value="2"/>
</dbReference>
<dbReference type="PANTHER" id="PTHR45947">
    <property type="entry name" value="SULFOQUINOVOSYL TRANSFERASE SQD2"/>
    <property type="match status" value="1"/>
</dbReference>
<dbReference type="EMBL" id="JBEPLW010000035">
    <property type="protein sequence ID" value="MET3576825.1"/>
    <property type="molecule type" value="Genomic_DNA"/>
</dbReference>
<keyword evidence="4" id="KW-1185">Reference proteome</keyword>
<feature type="domain" description="Glycosyltransferase subfamily 4-like N-terminal" evidence="2">
    <location>
        <begin position="24"/>
        <end position="191"/>
    </location>
</feature>
<evidence type="ECO:0000259" key="2">
    <source>
        <dbReference type="Pfam" id="PF13579"/>
    </source>
</evidence>
<evidence type="ECO:0000313" key="3">
    <source>
        <dbReference type="EMBL" id="MET3576825.1"/>
    </source>
</evidence>
<proteinExistence type="predicted"/>
<feature type="domain" description="Glycosyl transferase family 1" evidence="1">
    <location>
        <begin position="198"/>
        <end position="369"/>
    </location>
</feature>
<dbReference type="Pfam" id="PF13579">
    <property type="entry name" value="Glyco_trans_4_4"/>
    <property type="match status" value="1"/>
</dbReference>
<organism evidence="3 4">
    <name type="scientific">Bhargavaea ullalensis</name>
    <dbReference type="NCBI Taxonomy" id="1265685"/>
    <lineage>
        <taxon>Bacteria</taxon>
        <taxon>Bacillati</taxon>
        <taxon>Bacillota</taxon>
        <taxon>Bacilli</taxon>
        <taxon>Bacillales</taxon>
        <taxon>Caryophanaceae</taxon>
        <taxon>Bhargavaea</taxon>
    </lineage>
</organism>
<dbReference type="PANTHER" id="PTHR45947:SF3">
    <property type="entry name" value="SULFOQUINOVOSYL TRANSFERASE SQD2"/>
    <property type="match status" value="1"/>
</dbReference>
<dbReference type="InterPro" id="IPR028098">
    <property type="entry name" value="Glyco_trans_4-like_N"/>
</dbReference>
<dbReference type="Proteomes" id="UP001549099">
    <property type="component" value="Unassembled WGS sequence"/>
</dbReference>
<dbReference type="Pfam" id="PF00534">
    <property type="entry name" value="Glycos_transf_1"/>
    <property type="match status" value="1"/>
</dbReference>
<dbReference type="RefSeq" id="WP_354199217.1">
    <property type="nucleotide sequence ID" value="NZ_JBEPLW010000035.1"/>
</dbReference>